<comment type="caution">
    <text evidence="2">The sequence shown here is derived from an EMBL/GenBank/DDBJ whole genome shotgun (WGS) entry which is preliminary data.</text>
</comment>
<feature type="region of interest" description="Disordered" evidence="1">
    <location>
        <begin position="20"/>
        <end position="41"/>
    </location>
</feature>
<organism evidence="2 3">
    <name type="scientific">Elysia crispata</name>
    <name type="common">lettuce slug</name>
    <dbReference type="NCBI Taxonomy" id="231223"/>
    <lineage>
        <taxon>Eukaryota</taxon>
        <taxon>Metazoa</taxon>
        <taxon>Spiralia</taxon>
        <taxon>Lophotrochozoa</taxon>
        <taxon>Mollusca</taxon>
        <taxon>Gastropoda</taxon>
        <taxon>Heterobranchia</taxon>
        <taxon>Euthyneura</taxon>
        <taxon>Panpulmonata</taxon>
        <taxon>Sacoglossa</taxon>
        <taxon>Placobranchoidea</taxon>
        <taxon>Plakobranchidae</taxon>
        <taxon>Elysia</taxon>
    </lineage>
</organism>
<accession>A0AAE0YFZ5</accession>
<dbReference type="AlphaFoldDB" id="A0AAE0YFZ5"/>
<name>A0AAE0YFZ5_9GAST</name>
<sequence>MITNEGCHGVDYTTEYSDRSASEVLGTLQRSEADKKPSPKKKYGPCFAFFYRGGQKDEWIPGVVTAFVVH</sequence>
<keyword evidence="3" id="KW-1185">Reference proteome</keyword>
<evidence type="ECO:0000313" key="2">
    <source>
        <dbReference type="EMBL" id="KAK3743971.1"/>
    </source>
</evidence>
<proteinExistence type="predicted"/>
<evidence type="ECO:0000256" key="1">
    <source>
        <dbReference type="SAM" id="MobiDB-lite"/>
    </source>
</evidence>
<protein>
    <submittedName>
        <fullName evidence="2">Uncharacterized protein</fullName>
    </submittedName>
</protein>
<reference evidence="2" key="1">
    <citation type="journal article" date="2023" name="G3 (Bethesda)">
        <title>A reference genome for the long-term kleptoplast-retaining sea slug Elysia crispata morphotype clarki.</title>
        <authorList>
            <person name="Eastman K.E."/>
            <person name="Pendleton A.L."/>
            <person name="Shaikh M.A."/>
            <person name="Suttiyut T."/>
            <person name="Ogas R."/>
            <person name="Tomko P."/>
            <person name="Gavelis G."/>
            <person name="Widhalm J.R."/>
            <person name="Wisecaver J.H."/>
        </authorList>
    </citation>
    <scope>NUCLEOTIDE SEQUENCE</scope>
    <source>
        <strain evidence="2">ECLA1</strain>
    </source>
</reference>
<evidence type="ECO:0000313" key="3">
    <source>
        <dbReference type="Proteomes" id="UP001283361"/>
    </source>
</evidence>
<dbReference type="Proteomes" id="UP001283361">
    <property type="component" value="Unassembled WGS sequence"/>
</dbReference>
<dbReference type="EMBL" id="JAWDGP010006286">
    <property type="protein sequence ID" value="KAK3743971.1"/>
    <property type="molecule type" value="Genomic_DNA"/>
</dbReference>
<gene>
    <name evidence="2" type="ORF">RRG08_063106</name>
</gene>